<dbReference type="PROSITE" id="PS51007">
    <property type="entry name" value="CYTC"/>
    <property type="match status" value="1"/>
</dbReference>
<dbReference type="InterPro" id="IPR009056">
    <property type="entry name" value="Cyt_c-like_dom"/>
</dbReference>
<dbReference type="InterPro" id="IPR036909">
    <property type="entry name" value="Cyt_c-like_dom_sf"/>
</dbReference>
<evidence type="ECO:0000256" key="5">
    <source>
        <dbReference type="SAM" id="SignalP"/>
    </source>
</evidence>
<keyword evidence="1 4" id="KW-0349">Heme</keyword>
<dbReference type="EMBL" id="LS423452">
    <property type="protein sequence ID" value="SPS05269.1"/>
    <property type="molecule type" value="Genomic_DNA"/>
</dbReference>
<accession>A0A2X0QT34</accession>
<evidence type="ECO:0000256" key="3">
    <source>
        <dbReference type="ARBA" id="ARBA00023004"/>
    </source>
</evidence>
<keyword evidence="3 4" id="KW-0408">Iron</keyword>
<feature type="chain" id="PRO_5016120976" description="Cytochrome c domain-containing protein" evidence="5">
    <location>
        <begin position="19"/>
        <end position="102"/>
    </location>
</feature>
<dbReference type="SUPFAM" id="SSF46626">
    <property type="entry name" value="Cytochrome c"/>
    <property type="match status" value="1"/>
</dbReference>
<evidence type="ECO:0000313" key="7">
    <source>
        <dbReference type="EMBL" id="SPS05269.1"/>
    </source>
</evidence>
<dbReference type="AlphaFoldDB" id="A0A2X0QT34"/>
<organism evidence="7">
    <name type="scientific">Candidatus Nitrotoga fabula</name>
    <dbReference type="NCBI Taxonomy" id="2182327"/>
    <lineage>
        <taxon>Bacteria</taxon>
        <taxon>Pseudomonadati</taxon>
        <taxon>Pseudomonadota</taxon>
        <taxon>Betaproteobacteria</taxon>
        <taxon>Nitrosomonadales</taxon>
        <taxon>Gallionellaceae</taxon>
        <taxon>Candidatus Nitrotoga</taxon>
    </lineage>
</organism>
<feature type="domain" description="Cytochrome c" evidence="6">
    <location>
        <begin position="24"/>
        <end position="98"/>
    </location>
</feature>
<keyword evidence="2 4" id="KW-0479">Metal-binding</keyword>
<dbReference type="GO" id="GO:0046872">
    <property type="term" value="F:metal ion binding"/>
    <property type="evidence" value="ECO:0007669"/>
    <property type="project" value="UniProtKB-KW"/>
</dbReference>
<gene>
    <name evidence="7" type="ORF">NITFAB_0859</name>
</gene>
<evidence type="ECO:0000256" key="4">
    <source>
        <dbReference type="PROSITE-ProRule" id="PRU00433"/>
    </source>
</evidence>
<proteinExistence type="predicted"/>
<feature type="signal peptide" evidence="5">
    <location>
        <begin position="1"/>
        <end position="18"/>
    </location>
</feature>
<sequence length="102" mass="11339">MKKIITGMLLLYCGMVNADPFAGGKPENGKKLFDQHQCNSCHNGKMGGDGNAIFTRPDRKVANPQQLTDQITVCARNARVKLTAQEKLDVASYLNKSFYKFK</sequence>
<name>A0A2X0QT34_9PROT</name>
<protein>
    <recommendedName>
        <fullName evidence="6">Cytochrome c domain-containing protein</fullName>
    </recommendedName>
</protein>
<evidence type="ECO:0000256" key="1">
    <source>
        <dbReference type="ARBA" id="ARBA00022617"/>
    </source>
</evidence>
<dbReference type="GO" id="GO:0009055">
    <property type="term" value="F:electron transfer activity"/>
    <property type="evidence" value="ECO:0007669"/>
    <property type="project" value="InterPro"/>
</dbReference>
<dbReference type="GO" id="GO:0020037">
    <property type="term" value="F:heme binding"/>
    <property type="evidence" value="ECO:0007669"/>
    <property type="project" value="InterPro"/>
</dbReference>
<evidence type="ECO:0000259" key="6">
    <source>
        <dbReference type="PROSITE" id="PS51007"/>
    </source>
</evidence>
<dbReference type="Gene3D" id="1.10.760.10">
    <property type="entry name" value="Cytochrome c-like domain"/>
    <property type="match status" value="1"/>
</dbReference>
<reference evidence="7" key="1">
    <citation type="submission" date="2018-05" db="EMBL/GenBank/DDBJ databases">
        <authorList>
            <person name="Lanie J.A."/>
            <person name="Ng W.-L."/>
            <person name="Kazmierczak K.M."/>
            <person name="Andrzejewski T.M."/>
            <person name="Davidsen T.M."/>
            <person name="Wayne K.J."/>
            <person name="Tettelin H."/>
            <person name="Glass J.I."/>
            <person name="Rusch D."/>
            <person name="Podicherti R."/>
            <person name="Tsui H.-C.T."/>
            <person name="Winkler M.E."/>
        </authorList>
    </citation>
    <scope>NUCLEOTIDE SEQUENCE</scope>
    <source>
        <strain evidence="7">KNB</strain>
    </source>
</reference>
<keyword evidence="5" id="KW-0732">Signal</keyword>
<dbReference type="Pfam" id="PF13442">
    <property type="entry name" value="Cytochrome_CBB3"/>
    <property type="match status" value="1"/>
</dbReference>
<evidence type="ECO:0000256" key="2">
    <source>
        <dbReference type="ARBA" id="ARBA00022723"/>
    </source>
</evidence>